<dbReference type="InterPro" id="IPR003006">
    <property type="entry name" value="Ig/MHC_CS"/>
</dbReference>
<dbReference type="SUPFAM" id="SSF54452">
    <property type="entry name" value="MHC antigen-recognition domain"/>
    <property type="match status" value="1"/>
</dbReference>
<dbReference type="PANTHER" id="PTHR16675:SF134">
    <property type="entry name" value="IG-LIKE DOMAIN-CONTAINING PROTEIN"/>
    <property type="match status" value="1"/>
</dbReference>
<dbReference type="Proteomes" id="UP001652624">
    <property type="component" value="Chromosome 9"/>
</dbReference>
<keyword evidence="3" id="KW-0472">Membrane</keyword>
<feature type="transmembrane region" description="Helical" evidence="3">
    <location>
        <begin position="417"/>
        <end position="441"/>
    </location>
</feature>
<dbReference type="SUPFAM" id="SSF48726">
    <property type="entry name" value="Immunoglobulin"/>
    <property type="match status" value="1"/>
</dbReference>
<dbReference type="FunCoup" id="A0A1S3WH92">
    <property type="interactions" value="58"/>
</dbReference>
<dbReference type="InterPro" id="IPR037055">
    <property type="entry name" value="MHC_I-like_Ag-recog_sf"/>
</dbReference>
<feature type="signal peptide" evidence="4">
    <location>
        <begin position="1"/>
        <end position="15"/>
    </location>
</feature>
<dbReference type="Gene3D" id="2.60.40.10">
    <property type="entry name" value="Immunoglobulins"/>
    <property type="match status" value="1"/>
</dbReference>
<proteinExistence type="inferred from homology"/>
<dbReference type="eggNOG" id="ENOG502RQEK">
    <property type="taxonomic scope" value="Eukaryota"/>
</dbReference>
<dbReference type="AlphaFoldDB" id="A0A1S3WH92"/>
<dbReference type="InParanoid" id="A0A1S3WH92"/>
<dbReference type="InterPro" id="IPR013783">
    <property type="entry name" value="Ig-like_fold"/>
</dbReference>
<evidence type="ECO:0000256" key="3">
    <source>
        <dbReference type="SAM" id="Phobius"/>
    </source>
</evidence>
<dbReference type="Pfam" id="PF00129">
    <property type="entry name" value="MHC_I"/>
    <property type="match status" value="1"/>
</dbReference>
<dbReference type="InterPro" id="IPR011161">
    <property type="entry name" value="MHC_I-like_Ag-recog"/>
</dbReference>
<dbReference type="InterPro" id="IPR001039">
    <property type="entry name" value="MHC_I_a_a1/a2"/>
</dbReference>
<dbReference type="PRINTS" id="PR01638">
    <property type="entry name" value="MHCCLASSI"/>
</dbReference>
<dbReference type="RefSeq" id="XP_016045499.2">
    <property type="nucleotide sequence ID" value="XM_016190013.2"/>
</dbReference>
<dbReference type="PROSITE" id="PS50835">
    <property type="entry name" value="IG_LIKE"/>
    <property type="match status" value="1"/>
</dbReference>
<dbReference type="InterPro" id="IPR036179">
    <property type="entry name" value="Ig-like_dom_sf"/>
</dbReference>
<name>A0A1S3WH92_ERIEU</name>
<keyword evidence="3" id="KW-0812">Transmembrane</keyword>
<evidence type="ECO:0000313" key="7">
    <source>
        <dbReference type="RefSeq" id="XP_016045499.2"/>
    </source>
</evidence>
<feature type="domain" description="Ig-like" evidence="5">
    <location>
        <begin position="324"/>
        <end position="409"/>
    </location>
</feature>
<dbReference type="PROSITE" id="PS00290">
    <property type="entry name" value="IG_MHC"/>
    <property type="match status" value="1"/>
</dbReference>
<keyword evidence="3" id="KW-1133">Transmembrane helix</keyword>
<sequence>MSGGAWLLTVRGLAGVTWRSCATSAGVRFAGPRRYPKFGLQLHRPQAAGDRRRQTPRQLFLWSSARLAAWDPRDPRDPRDLPGPRSACTWLLLLSLLLSLGPRAAAESPWGLPPVEDGSASSAKKLMAELASLKLENTSWPGGRHTLHYHYLFLSESGPNLPLFLAVGYMNDQPFIRFDSRVGKAEPCALWMAAVESWYWDTETEKQRGWKEVQKVEMKRVMAYHNHSSGTHTTQRMFGCEIKKDGKISGFWQFGYDGQDHLTLDLENLSWVSANSVALQKKRFLERQRCYAEYNKAYLSSLCLLSLRRYLELGGLNLTRREPPTVQVTRHLAQDGGAILRCWARGFYPRDISVSWWVGEEELSQETEWVETRPSGDGTYQTWMAVRVLEKKSSYTCWVQHSGLNYTLTETWESPSLGGLSALVIPFGLIVVAIVMFWRWFQARKKETSQQSPGREPA</sequence>
<protein>
    <submittedName>
        <fullName evidence="7">H-2 class I histocompatibility antigen, Q10 alpha chain-like</fullName>
    </submittedName>
</protein>
<dbReference type="InterPro" id="IPR007110">
    <property type="entry name" value="Ig-like_dom"/>
</dbReference>
<dbReference type="GO" id="GO:0009897">
    <property type="term" value="C:external side of plasma membrane"/>
    <property type="evidence" value="ECO:0007669"/>
    <property type="project" value="TreeGrafter"/>
</dbReference>
<evidence type="ECO:0000256" key="1">
    <source>
        <dbReference type="ARBA" id="ARBA00023180"/>
    </source>
</evidence>
<reference evidence="7" key="1">
    <citation type="submission" date="2025-08" db="UniProtKB">
        <authorList>
            <consortium name="RefSeq"/>
        </authorList>
    </citation>
    <scope>IDENTIFICATION</scope>
</reference>
<evidence type="ECO:0000256" key="4">
    <source>
        <dbReference type="SAM" id="SignalP"/>
    </source>
</evidence>
<gene>
    <name evidence="7" type="primary">LOC103117186</name>
</gene>
<keyword evidence="6" id="KW-1185">Reference proteome</keyword>
<keyword evidence="1" id="KW-0325">Glycoprotein</keyword>
<dbReference type="SMART" id="SM00407">
    <property type="entry name" value="IGc1"/>
    <property type="match status" value="1"/>
</dbReference>
<dbReference type="InterPro" id="IPR050208">
    <property type="entry name" value="MHC_class-I_related"/>
</dbReference>
<dbReference type="InterPro" id="IPR003597">
    <property type="entry name" value="Ig_C1-set"/>
</dbReference>
<organism evidence="6 7">
    <name type="scientific">Erinaceus europaeus</name>
    <name type="common">Western European hedgehog</name>
    <dbReference type="NCBI Taxonomy" id="9365"/>
    <lineage>
        <taxon>Eukaryota</taxon>
        <taxon>Metazoa</taxon>
        <taxon>Chordata</taxon>
        <taxon>Craniata</taxon>
        <taxon>Vertebrata</taxon>
        <taxon>Euteleostomi</taxon>
        <taxon>Mammalia</taxon>
        <taxon>Eutheria</taxon>
        <taxon>Laurasiatheria</taxon>
        <taxon>Eulipotyphla</taxon>
        <taxon>Erinaceidae</taxon>
        <taxon>Erinaceinae</taxon>
        <taxon>Erinaceus</taxon>
    </lineage>
</organism>
<evidence type="ECO:0000256" key="2">
    <source>
        <dbReference type="RuleBase" id="RU004439"/>
    </source>
</evidence>
<evidence type="ECO:0000313" key="6">
    <source>
        <dbReference type="Proteomes" id="UP001652624"/>
    </source>
</evidence>
<dbReference type="PANTHER" id="PTHR16675">
    <property type="entry name" value="MHC CLASS I-RELATED"/>
    <property type="match status" value="1"/>
</dbReference>
<dbReference type="OrthoDB" id="8890485at2759"/>
<accession>A0A1S3WH92</accession>
<dbReference type="GO" id="GO:0006955">
    <property type="term" value="P:immune response"/>
    <property type="evidence" value="ECO:0007669"/>
    <property type="project" value="TreeGrafter"/>
</dbReference>
<dbReference type="CDD" id="cd07698">
    <property type="entry name" value="IgC1_MHC_I_alpha3"/>
    <property type="match status" value="1"/>
</dbReference>
<dbReference type="InterPro" id="IPR011162">
    <property type="entry name" value="MHC_I/II-like_Ag-recog"/>
</dbReference>
<dbReference type="GO" id="GO:0005615">
    <property type="term" value="C:extracellular space"/>
    <property type="evidence" value="ECO:0007669"/>
    <property type="project" value="TreeGrafter"/>
</dbReference>
<comment type="similarity">
    <text evidence="2">Belongs to the MHC class I family.</text>
</comment>
<dbReference type="Pfam" id="PF07654">
    <property type="entry name" value="C1-set"/>
    <property type="match status" value="1"/>
</dbReference>
<evidence type="ECO:0000259" key="5">
    <source>
        <dbReference type="PROSITE" id="PS50835"/>
    </source>
</evidence>
<feature type="chain" id="PRO_5046175036" evidence="4">
    <location>
        <begin position="16"/>
        <end position="458"/>
    </location>
</feature>
<dbReference type="Gene3D" id="3.30.500.10">
    <property type="entry name" value="MHC class I-like antigen recognition-like"/>
    <property type="match status" value="1"/>
</dbReference>
<dbReference type="GeneID" id="103117186"/>
<keyword evidence="4" id="KW-0732">Signal</keyword>